<sequence length="141" mass="15576">MTGLKYMFDTNTVSHLFRQPTGSVAERIAEVGQDNICVSIVVAAEMRYGSRKKNSVRLIDAVEDYLARIEVVPFAPPADQSYAKIRLALEGGGIPISPNDMLIAAHALSLGMTLVTDNVREFARVEGLSIENWVQRKEPTR</sequence>
<dbReference type="SMART" id="SM00670">
    <property type="entry name" value="PINc"/>
    <property type="match status" value="1"/>
</dbReference>
<dbReference type="GO" id="GO:0000287">
    <property type="term" value="F:magnesium ion binding"/>
    <property type="evidence" value="ECO:0007669"/>
    <property type="project" value="UniProtKB-UniRule"/>
</dbReference>
<evidence type="ECO:0000256" key="1">
    <source>
        <dbReference type="ARBA" id="ARBA00001946"/>
    </source>
</evidence>
<keyword evidence="5 8" id="KW-0378">Hydrolase</keyword>
<dbReference type="PANTHER" id="PTHR33653:SF1">
    <property type="entry name" value="RIBONUCLEASE VAPC2"/>
    <property type="match status" value="1"/>
</dbReference>
<dbReference type="OrthoDB" id="5458135at2"/>
<feature type="binding site" evidence="8">
    <location>
        <position position="9"/>
    </location>
    <ligand>
        <name>Mg(2+)</name>
        <dbReference type="ChEBI" id="CHEBI:18420"/>
    </ligand>
</feature>
<dbReference type="EMBL" id="PZZZ01000001">
    <property type="protein sequence ID" value="PTM98764.1"/>
    <property type="molecule type" value="Genomic_DNA"/>
</dbReference>
<dbReference type="GO" id="GO:0004519">
    <property type="term" value="F:endonuclease activity"/>
    <property type="evidence" value="ECO:0007669"/>
    <property type="project" value="UniProtKB-KW"/>
</dbReference>
<comment type="similarity">
    <text evidence="7 8">Belongs to the PINc/VapC protein family.</text>
</comment>
<keyword evidence="8" id="KW-0800">Toxin</keyword>
<dbReference type="InterPro" id="IPR029060">
    <property type="entry name" value="PIN-like_dom_sf"/>
</dbReference>
<keyword evidence="11" id="KW-1185">Reference proteome</keyword>
<evidence type="ECO:0000256" key="5">
    <source>
        <dbReference type="ARBA" id="ARBA00022801"/>
    </source>
</evidence>
<keyword evidence="3 8" id="KW-0540">Nuclease</keyword>
<dbReference type="GO" id="GO:0016787">
    <property type="term" value="F:hydrolase activity"/>
    <property type="evidence" value="ECO:0007669"/>
    <property type="project" value="UniProtKB-KW"/>
</dbReference>
<evidence type="ECO:0000256" key="6">
    <source>
        <dbReference type="ARBA" id="ARBA00022842"/>
    </source>
</evidence>
<keyword evidence="10" id="KW-0255">Endonuclease</keyword>
<keyword evidence="2 8" id="KW-1277">Toxin-antitoxin system</keyword>
<dbReference type="GO" id="GO:0004540">
    <property type="term" value="F:RNA nuclease activity"/>
    <property type="evidence" value="ECO:0007669"/>
    <property type="project" value="InterPro"/>
</dbReference>
<proteinExistence type="inferred from homology"/>
<feature type="binding site" evidence="8">
    <location>
        <position position="100"/>
    </location>
    <ligand>
        <name>Mg(2+)</name>
        <dbReference type="ChEBI" id="CHEBI:18420"/>
    </ligand>
</feature>
<evidence type="ECO:0000259" key="9">
    <source>
        <dbReference type="SMART" id="SM00670"/>
    </source>
</evidence>
<dbReference type="SUPFAM" id="SSF88723">
    <property type="entry name" value="PIN domain-like"/>
    <property type="match status" value="1"/>
</dbReference>
<evidence type="ECO:0000256" key="8">
    <source>
        <dbReference type="HAMAP-Rule" id="MF_00265"/>
    </source>
</evidence>
<dbReference type="Gene3D" id="3.40.50.1010">
    <property type="entry name" value="5'-nuclease"/>
    <property type="match status" value="1"/>
</dbReference>
<comment type="function">
    <text evidence="8">Toxic component of a toxin-antitoxin (TA) system. An RNase.</text>
</comment>
<evidence type="ECO:0000256" key="3">
    <source>
        <dbReference type="ARBA" id="ARBA00022722"/>
    </source>
</evidence>
<reference evidence="10 11" key="1">
    <citation type="submission" date="2018-04" db="EMBL/GenBank/DDBJ databases">
        <title>Genomic Encyclopedia of Type Strains, Phase IV (KMG-IV): sequencing the most valuable type-strain genomes for metagenomic binning, comparative biology and taxonomic classification.</title>
        <authorList>
            <person name="Goeker M."/>
        </authorList>
    </citation>
    <scope>NUCLEOTIDE SEQUENCE [LARGE SCALE GENOMIC DNA]</scope>
    <source>
        <strain evidence="10 11">DSM 7138</strain>
    </source>
</reference>
<dbReference type="InterPro" id="IPR050556">
    <property type="entry name" value="Type_II_TA_system_RNase"/>
</dbReference>
<accession>A0A2T5BIG1</accession>
<evidence type="ECO:0000313" key="11">
    <source>
        <dbReference type="Proteomes" id="UP000241247"/>
    </source>
</evidence>
<dbReference type="CDD" id="cd18748">
    <property type="entry name" value="PIN_VapC4-5_FitB-like"/>
    <property type="match status" value="1"/>
</dbReference>
<dbReference type="HAMAP" id="MF_00265">
    <property type="entry name" value="VapC_Nob1"/>
    <property type="match status" value="1"/>
</dbReference>
<evidence type="ECO:0000256" key="4">
    <source>
        <dbReference type="ARBA" id="ARBA00022723"/>
    </source>
</evidence>
<dbReference type="PANTHER" id="PTHR33653">
    <property type="entry name" value="RIBONUCLEASE VAPC2"/>
    <property type="match status" value="1"/>
</dbReference>
<protein>
    <recommendedName>
        <fullName evidence="8">Ribonuclease VapC</fullName>
        <shortName evidence="8">RNase VapC</shortName>
        <ecNumber evidence="8">3.1.-.-</ecNumber>
    </recommendedName>
    <alternativeName>
        <fullName evidence="8">Toxin VapC</fullName>
    </alternativeName>
</protein>
<comment type="cofactor">
    <cofactor evidence="1 8">
        <name>Mg(2+)</name>
        <dbReference type="ChEBI" id="CHEBI:18420"/>
    </cofactor>
</comment>
<dbReference type="EC" id="3.1.-.-" evidence="8"/>
<dbReference type="AlphaFoldDB" id="A0A2T5BIG1"/>
<name>A0A2T5BIG1_MYCDI</name>
<evidence type="ECO:0000256" key="7">
    <source>
        <dbReference type="ARBA" id="ARBA00038093"/>
    </source>
</evidence>
<dbReference type="GO" id="GO:0090729">
    <property type="term" value="F:toxin activity"/>
    <property type="evidence" value="ECO:0007669"/>
    <property type="project" value="UniProtKB-KW"/>
</dbReference>
<dbReference type="InterPro" id="IPR022907">
    <property type="entry name" value="VapC_family"/>
</dbReference>
<organism evidence="10 11">
    <name type="scientific">Mycoplana dimorpha</name>
    <dbReference type="NCBI Taxonomy" id="28320"/>
    <lineage>
        <taxon>Bacteria</taxon>
        <taxon>Pseudomonadati</taxon>
        <taxon>Pseudomonadota</taxon>
        <taxon>Alphaproteobacteria</taxon>
        <taxon>Hyphomicrobiales</taxon>
        <taxon>Rhizobiaceae</taxon>
        <taxon>Mycoplana</taxon>
    </lineage>
</organism>
<keyword evidence="4 8" id="KW-0479">Metal-binding</keyword>
<comment type="caution">
    <text evidence="10">The sequence shown here is derived from an EMBL/GenBank/DDBJ whole genome shotgun (WGS) entry which is preliminary data.</text>
</comment>
<gene>
    <name evidence="8" type="primary">vapC</name>
    <name evidence="10" type="ORF">C7449_101430</name>
</gene>
<evidence type="ECO:0000313" key="10">
    <source>
        <dbReference type="EMBL" id="PTM98764.1"/>
    </source>
</evidence>
<dbReference type="Proteomes" id="UP000241247">
    <property type="component" value="Unassembled WGS sequence"/>
</dbReference>
<feature type="domain" description="PIN" evidence="9">
    <location>
        <begin position="4"/>
        <end position="123"/>
    </location>
</feature>
<dbReference type="Pfam" id="PF01850">
    <property type="entry name" value="PIN"/>
    <property type="match status" value="1"/>
</dbReference>
<keyword evidence="6 8" id="KW-0460">Magnesium</keyword>
<dbReference type="InterPro" id="IPR002716">
    <property type="entry name" value="PIN_dom"/>
</dbReference>
<evidence type="ECO:0000256" key="2">
    <source>
        <dbReference type="ARBA" id="ARBA00022649"/>
    </source>
</evidence>